<organismHost>
    <name type="scientific">Spodoptera frugiperda</name>
    <name type="common">Fall armyworm</name>
    <dbReference type="NCBI Taxonomy" id="7108"/>
</organismHost>
<evidence type="ECO:0000256" key="1">
    <source>
        <dbReference type="SAM" id="Phobius"/>
    </source>
</evidence>
<dbReference type="Proteomes" id="UP000001359">
    <property type="component" value="Segment"/>
</dbReference>
<keyword evidence="1" id="KW-0472">Membrane</keyword>
<reference evidence="2 3" key="10">
    <citation type="journal article" date="1994" name="Nucleic Acids Res.">
        <title>Identification of genes encoding zinc finger proteins, non-histone chromosomal HMG protein homologue, and a putative GTP phosphohydrolase in the genome of Chilo iridescent virus.</title>
        <authorList>
            <person name="Schnitzler P."/>
            <person name="Hug M."/>
            <person name="Handermann M."/>
            <person name="Janssen W."/>
            <person name="Koonin E.V."/>
            <person name="Delius H."/>
            <person name="Darai C."/>
        </authorList>
    </citation>
    <scope>NUCLEOTIDE SEQUENCE [LARGE SCALE GENOMIC DNA]</scope>
</reference>
<organism evidence="2 3">
    <name type="scientific">Invertebrate iridescent virus 6</name>
    <name type="common">IIV-6</name>
    <name type="synonym">Chilo iridescent virus</name>
    <dbReference type="NCBI Taxonomy" id="176652"/>
    <lineage>
        <taxon>Viruses</taxon>
        <taxon>Varidnaviria</taxon>
        <taxon>Bamfordvirae</taxon>
        <taxon>Nucleocytoviricota</taxon>
        <taxon>Megaviricetes</taxon>
        <taxon>Pimascovirales</taxon>
        <taxon>Pimascovirales incertae sedis</taxon>
        <taxon>Iridoviridae</taxon>
        <taxon>Betairidovirinae</taxon>
        <taxon>Iridovirus</taxon>
        <taxon>Iridovirus chilo1</taxon>
    </lineage>
</organism>
<organismHost>
    <name type="scientific">Chilo suppressalis</name>
    <name type="common">Asiatic rice borer moth</name>
    <dbReference type="NCBI Taxonomy" id="168631"/>
</organismHost>
<organismHost>
    <name type="scientific">Gryllus campestris</name>
    <dbReference type="NCBI Taxonomy" id="58607"/>
</organismHost>
<keyword evidence="1" id="KW-1133">Transmembrane helix</keyword>
<sequence length="42" mass="5224">MVKYHQTTLSYYSLEFLNLLFLIQHLDGYLCLYILMYHYVLF</sequence>
<name>Q91FD4_IIV6</name>
<reference evidence="2 3" key="14">
    <citation type="journal article" date="1999" name="Virus Genes">
        <title>Identification of a gene cluster within the genome of Chilo iridescent virus encoding enzymes involved in viral DNA replication and processing.</title>
        <authorList>
            <person name="Muller K."/>
            <person name="Tidona C.A."/>
            <person name="Darai G."/>
        </authorList>
    </citation>
    <scope>NUCLEOTIDE SEQUENCE [LARGE SCALE GENOMIC DNA]</scope>
</reference>
<dbReference type="RefSeq" id="NP_149853.1">
    <property type="nucleotide sequence ID" value="NC_003038.1"/>
</dbReference>
<evidence type="ECO:0000313" key="2">
    <source>
        <dbReference type="EMBL" id="AAK82250.1"/>
    </source>
</evidence>
<reference evidence="2 3" key="15">
    <citation type="journal article" date="2001" name="Virology">
        <title>Analysis of the first complete DNA sequence of an invertebrate iridovirus: coding strategy of the genome of Chilo iridescent virus.</title>
        <authorList>
            <person name="Jakob N.J."/>
            <person name="Muller K."/>
            <person name="Bahr U."/>
            <person name="Darai G."/>
        </authorList>
    </citation>
    <scope>NUCLEOTIDE SEQUENCE [LARGE SCALE GENOMIC DNA]</scope>
</reference>
<accession>Q91FD4</accession>
<reference evidence="2 3" key="12">
    <citation type="journal article" date="1997" name="Virus Genes">
        <title>The DNA sequence of Chilo iridescent virus between the genome coordinates 0.101 and 0.391; similarities in coding strategy between insect and vertebrate iridoviruses.</title>
        <authorList>
            <person name="Bahr U."/>
            <person name="Tidona C.A."/>
            <person name="Darai G."/>
        </authorList>
    </citation>
    <scope>NUCLEOTIDE SEQUENCE [LARGE SCALE GENOMIC DNA]</scope>
</reference>
<reference evidence="2 3" key="2">
    <citation type="journal article" date="1986" name="Med. Microbiol. Immunol.">
        <title>Insect iridescent virus type 6 induced toxic degenerative hepatitis in mice.</title>
        <authorList>
            <person name="Lorbacher de Ruiz H."/>
            <person name="Gelderblom H."/>
            <person name="Hofmann W."/>
            <person name="Darai G."/>
        </authorList>
    </citation>
    <scope>NUCLEOTIDE SEQUENCE [LARGE SCALE GENOMIC DNA]</scope>
</reference>
<dbReference type="GeneID" id="1733258"/>
<feature type="transmembrane region" description="Helical" evidence="1">
    <location>
        <begin position="20"/>
        <end position="40"/>
    </location>
</feature>
<dbReference type="EMBL" id="AF303741">
    <property type="protein sequence ID" value="AAK82250.1"/>
    <property type="molecule type" value="Genomic_DNA"/>
</dbReference>
<reference evidence="2 3" key="6">
    <citation type="journal article" date="1992" name="Virus Genes">
        <title>Characterization of the third origin of DNA replication of the genome of insect iridescent virus type 6.</title>
        <authorList>
            <person name="Sonntag K.C."/>
            <person name="Darai G."/>
        </authorList>
    </citation>
    <scope>NUCLEOTIDE SEQUENCE [LARGE SCALE GENOMIC DNA]</scope>
</reference>
<reference evidence="2 3" key="1">
    <citation type="journal article" date="1984" name="J. Virol.">
        <title>DNA analysis of insect iridescent virus 6: evidence for circular permutation and terminal redundancy.</title>
        <authorList>
            <person name="Delius H."/>
            <person name="Darai G."/>
            <person name="Fluegel R.M."/>
        </authorList>
    </citation>
    <scope>NUCLEOTIDE SEQUENCE [LARGE SCALE GENOMIC DNA]</scope>
</reference>
<proteinExistence type="predicted"/>
<reference evidence="2 3" key="5">
    <citation type="journal article" date="1992" name="Virus Genes">
        <title>Identification and mapping of origins of DNA replication within the DNA sequences of the genome of insect iridescent virus type 6.</title>
        <authorList>
            <person name="Handermann M."/>
            <person name="Schnitzler P."/>
            <person name="Rosen-Wolff A."/>
            <person name="Raab K."/>
            <person name="Sonntag K.C."/>
            <person name="Darai G."/>
        </authorList>
    </citation>
    <scope>NUCLEOTIDE SEQUENCE [LARGE SCALE GENOMIC DNA]</scope>
</reference>
<protein>
    <submittedName>
        <fullName evidence="2">390R</fullName>
    </submittedName>
</protein>
<organismHost>
    <name type="scientific">Acheta domesticus</name>
    <name type="common">House cricket</name>
    <dbReference type="NCBI Taxonomy" id="6997"/>
</organismHost>
<evidence type="ECO:0000313" key="3">
    <source>
        <dbReference type="Proteomes" id="UP000001359"/>
    </source>
</evidence>
<reference evidence="2 3" key="11">
    <citation type="journal article" date="1994" name="Virus Genes">
        <title>Chilo iridescent virus encodes a putative helicase belonging to a distinct family within the "DEAD/H" superfamily: implications for the evolution of large DNA viruses.</title>
        <authorList>
            <person name="Sonntag K.C."/>
            <person name="Schnitzler P."/>
            <person name="Koonin E.V."/>
            <person name="Darai G."/>
        </authorList>
    </citation>
    <scope>NUCLEOTIDE SEQUENCE [LARGE SCALE GENOMIC DNA]</scope>
</reference>
<reference evidence="2 3" key="3">
    <citation type="journal article" date="1987" name="Virology">
        <title>Molecular cloning and physical mapping of the genome of insect iridescent virus type 6: further evidence for circular permutation of the viral genome.</title>
        <authorList>
            <person name="Schnitzler P."/>
            <person name="Soltau J.B."/>
            <person name="Fischer M."/>
            <person name="Reisner H."/>
            <person name="Scholz J."/>
            <person name="Delius H."/>
            <person name="Darai G."/>
        </authorList>
    </citation>
    <scope>NUCLEOTIDE SEQUENCE [LARGE SCALE GENOMIC DNA]</scope>
</reference>
<reference evidence="2 3" key="8">
    <citation type="journal article" date="1994" name="Intervirology">
        <title>Identification of the primary structure and the coding capacity of the genome of insect iridescent virus type 6 between the genome coordinates 0.310 and 0.347 (7990 bp).</title>
        <authorList>
            <person name="Sonntag K.C."/>
            <person name="Schnitzler P."/>
            <person name="Janssen W."/>
            <person name="Darai G."/>
        </authorList>
    </citation>
    <scope>NUCLEOTIDE SEQUENCE [LARGE SCALE GENOMIC DNA]</scope>
</reference>
<organismHost>
    <name type="scientific">Gryllus bimaculatus</name>
    <name type="common">Two-spotted cricket</name>
    <dbReference type="NCBI Taxonomy" id="6999"/>
</organismHost>
<keyword evidence="1" id="KW-0812">Transmembrane</keyword>
<reference evidence="2 3" key="9">
    <citation type="journal article" date="1994" name="J. Gen. Virol.">
        <title>Insect iridescent virus type 6 encodes a polypeptide related to the largest subunit of eukaryotic RNA polymerase II.</title>
        <authorList>
            <person name="Schnitzler P."/>
            <person name="Sonntag K.C."/>
            <person name="Muller M."/>
            <person name="Janssen W."/>
            <person name="Bugert J.J."/>
            <person name="Koonin E.V."/>
            <person name="Darai G."/>
        </authorList>
    </citation>
    <scope>NUCLEOTIDE SEQUENCE [LARGE SCALE GENOMIC DNA]</scope>
</reference>
<reference evidence="2 3" key="7">
    <citation type="journal article" date="1993" name="J. Gen. Virol.">
        <title>Identification of the gene encoding the major capsid protein of insect iridescent virus type 6 by polymerase chain reaction.</title>
        <authorList>
            <person name="Stohwasser R."/>
            <person name="Raab K."/>
            <person name="Schnitzler P."/>
            <person name="Janssen W."/>
            <person name="Darai G."/>
        </authorList>
    </citation>
    <scope>NUCLEOTIDE SEQUENCE [LARGE SCALE GENOMIC DNA]</scope>
</reference>
<reference evidence="2 3" key="13">
    <citation type="journal article" date="1998" name="Virus Genes">
        <title>Identification of a thymidylate synthase gene within the genome of Chilo iridescent virus.</title>
        <authorList>
            <person name="Muller K."/>
            <person name="Tidona C.A."/>
            <person name="Bahr U."/>
            <person name="Darai G."/>
        </authorList>
    </citation>
    <scope>NUCLEOTIDE SEQUENCE [LARGE SCALE GENOMIC DNA]</scope>
</reference>
<dbReference type="KEGG" id="vg:1733258"/>
<reference evidence="2 3" key="4">
    <citation type="journal article" date="1988" name="Virology">
        <title>Identification and characterization of the repetitive DNA element in the genome of insect iridescent virus type 6.</title>
        <authorList>
            <person name="Fischer M."/>
            <person name="Schnitzler P."/>
            <person name="Delius H."/>
            <person name="Darai G."/>
        </authorList>
    </citation>
    <scope>NUCLEOTIDE SEQUENCE [LARGE SCALE GENOMIC DNA]</scope>
</reference>
<keyword evidence="3" id="KW-1185">Reference proteome</keyword>